<evidence type="ECO:0000256" key="7">
    <source>
        <dbReference type="ARBA" id="ARBA00022729"/>
    </source>
</evidence>
<dbReference type="FunFam" id="2.60.40.2610:FF:000001">
    <property type="entry name" value="Outer membrane fimbrial usher protein"/>
    <property type="match status" value="1"/>
</dbReference>
<feature type="domain" description="PapC N-terminal" evidence="14">
    <location>
        <begin position="71"/>
        <end position="231"/>
    </location>
</feature>
<comment type="similarity">
    <text evidence="2 10">Belongs to the fimbrial export usher family.</text>
</comment>
<comment type="subcellular location">
    <subcellularLocation>
        <location evidence="1 10">Cell outer membrane</location>
        <topology evidence="1 10">Multi-pass membrane protein</topology>
    </subcellularLocation>
</comment>
<keyword evidence="4" id="KW-1134">Transmembrane beta strand</keyword>
<proteinExistence type="inferred from homology"/>
<evidence type="ECO:0000256" key="1">
    <source>
        <dbReference type="ARBA" id="ARBA00004571"/>
    </source>
</evidence>
<comment type="caution">
    <text evidence="15">The sequence shown here is derived from an EMBL/GenBank/DDBJ whole genome shotgun (WGS) entry which is preliminary data.</text>
</comment>
<dbReference type="FunFam" id="2.60.40.3110:FF:000001">
    <property type="entry name" value="Putative fimbrial outer membrane usher"/>
    <property type="match status" value="1"/>
</dbReference>
<dbReference type="Gene3D" id="3.10.20.410">
    <property type="match status" value="1"/>
</dbReference>
<keyword evidence="6 10" id="KW-0812">Transmembrane</keyword>
<dbReference type="STRING" id="566551.HMPREF0201_00726"/>
<feature type="compositionally biased region" description="Basic residues" evidence="11">
    <location>
        <begin position="1"/>
        <end position="10"/>
    </location>
</feature>
<evidence type="ECO:0000256" key="8">
    <source>
        <dbReference type="ARBA" id="ARBA00023136"/>
    </source>
</evidence>
<evidence type="ECO:0000313" key="16">
    <source>
        <dbReference type="Proteomes" id="UP000014585"/>
    </source>
</evidence>
<dbReference type="EMBL" id="ATDT01000004">
    <property type="protein sequence ID" value="EPF20126.1"/>
    <property type="molecule type" value="Genomic_DNA"/>
</dbReference>
<evidence type="ECO:0000256" key="11">
    <source>
        <dbReference type="SAM" id="MobiDB-lite"/>
    </source>
</evidence>
<dbReference type="InterPro" id="IPR042186">
    <property type="entry name" value="FimD_plug_dom"/>
</dbReference>
<dbReference type="InterPro" id="IPR037224">
    <property type="entry name" value="PapC_N_sf"/>
</dbReference>
<dbReference type="AlphaFoldDB" id="S3J6B3"/>
<dbReference type="InterPro" id="IPR000015">
    <property type="entry name" value="Fimb_usher"/>
</dbReference>
<dbReference type="PANTHER" id="PTHR30451:SF21">
    <property type="entry name" value="FIMBRIAL USHER DOMAIN-CONTAINING PROTEIN YDET-RELATED"/>
    <property type="match status" value="1"/>
</dbReference>
<keyword evidence="5 10" id="KW-1029">Fimbrium biogenesis</keyword>
<dbReference type="Gene3D" id="2.60.40.3110">
    <property type="match status" value="1"/>
</dbReference>
<dbReference type="GO" id="GO:0015473">
    <property type="term" value="F:fimbrial usher porin activity"/>
    <property type="evidence" value="ECO:0007669"/>
    <property type="project" value="InterPro"/>
</dbReference>
<dbReference type="PROSITE" id="PS01151">
    <property type="entry name" value="FIMBRIAL_USHER"/>
    <property type="match status" value="1"/>
</dbReference>
<dbReference type="InterPro" id="IPR043142">
    <property type="entry name" value="PapC-like_C_sf"/>
</dbReference>
<dbReference type="InterPro" id="IPR025885">
    <property type="entry name" value="PapC_N"/>
</dbReference>
<protein>
    <submittedName>
        <fullName evidence="15">Fimbrial usher protein</fullName>
    </submittedName>
</protein>
<keyword evidence="7" id="KW-0732">Signal</keyword>
<dbReference type="Proteomes" id="UP000014585">
    <property type="component" value="Unassembled WGS sequence"/>
</dbReference>
<name>S3J6B3_9ENTR</name>
<evidence type="ECO:0000256" key="10">
    <source>
        <dbReference type="RuleBase" id="RU003884"/>
    </source>
</evidence>
<dbReference type="GO" id="GO:0009297">
    <property type="term" value="P:pilus assembly"/>
    <property type="evidence" value="ECO:0007669"/>
    <property type="project" value="InterPro"/>
</dbReference>
<dbReference type="PANTHER" id="PTHR30451">
    <property type="entry name" value="OUTER MEMBRANE USHER PROTEIN"/>
    <property type="match status" value="1"/>
</dbReference>
<keyword evidence="3 10" id="KW-0813">Transport</keyword>
<dbReference type="Gene3D" id="2.60.40.2610">
    <property type="entry name" value="Outer membrane usher protein FimD, plug domain"/>
    <property type="match status" value="1"/>
</dbReference>
<dbReference type="Pfam" id="PF13953">
    <property type="entry name" value="PapC_C"/>
    <property type="match status" value="1"/>
</dbReference>
<accession>S3J6B3</accession>
<dbReference type="Pfam" id="PF13954">
    <property type="entry name" value="PapC_N"/>
    <property type="match status" value="1"/>
</dbReference>
<dbReference type="PATRIC" id="fig|566551.4.peg.664"/>
<gene>
    <name evidence="15" type="ORF">HMPREF0201_00726</name>
</gene>
<feature type="transmembrane region" description="Helical" evidence="12">
    <location>
        <begin position="47"/>
        <end position="66"/>
    </location>
</feature>
<dbReference type="Pfam" id="PF00577">
    <property type="entry name" value="Usher"/>
    <property type="match status" value="1"/>
</dbReference>
<dbReference type="GO" id="GO:0009279">
    <property type="term" value="C:cell outer membrane"/>
    <property type="evidence" value="ECO:0007669"/>
    <property type="project" value="UniProtKB-SubCell"/>
</dbReference>
<evidence type="ECO:0000256" key="4">
    <source>
        <dbReference type="ARBA" id="ARBA00022452"/>
    </source>
</evidence>
<dbReference type="HOGENOM" id="CLU_009120_3_0_6"/>
<dbReference type="InterPro" id="IPR018030">
    <property type="entry name" value="Fimbrial_membr_usher_CS"/>
</dbReference>
<evidence type="ECO:0000259" key="14">
    <source>
        <dbReference type="Pfam" id="PF13954"/>
    </source>
</evidence>
<reference evidence="15 16" key="1">
    <citation type="submission" date="2013-04" db="EMBL/GenBank/DDBJ databases">
        <authorList>
            <person name="Weinstock G."/>
            <person name="Sodergren E."/>
            <person name="Lobos E.A."/>
            <person name="Fulton L."/>
            <person name="Fulton R."/>
            <person name="Courtney L."/>
            <person name="Fronick C."/>
            <person name="O'Laughlin M."/>
            <person name="Godfrey J."/>
            <person name="Wilson R.M."/>
            <person name="Miner T."/>
            <person name="Farmer C."/>
            <person name="Delehaunty K."/>
            <person name="Cordes M."/>
            <person name="Minx P."/>
            <person name="Tomlinson C."/>
            <person name="Chen J."/>
            <person name="Wollam A."/>
            <person name="Pepin K.H."/>
            <person name="Palsikar V.B."/>
            <person name="Zhang X."/>
            <person name="Suruliraj S."/>
            <person name="Perna N.T."/>
            <person name="Plunkett G."/>
            <person name="Warren W."/>
            <person name="Mitreva M."/>
            <person name="Mardis E.R."/>
            <person name="Wilson R.K."/>
        </authorList>
    </citation>
    <scope>NUCLEOTIDE SEQUENCE [LARGE SCALE GENOMIC DNA]</scope>
    <source>
        <strain evidence="15 16">DSM 4568</strain>
    </source>
</reference>
<evidence type="ECO:0000256" key="9">
    <source>
        <dbReference type="ARBA" id="ARBA00023237"/>
    </source>
</evidence>
<keyword evidence="8 10" id="KW-0472">Membrane</keyword>
<dbReference type="SUPFAM" id="SSF141729">
    <property type="entry name" value="FimD N-terminal domain-like"/>
    <property type="match status" value="1"/>
</dbReference>
<evidence type="ECO:0000256" key="3">
    <source>
        <dbReference type="ARBA" id="ARBA00022448"/>
    </source>
</evidence>
<evidence type="ECO:0000256" key="6">
    <source>
        <dbReference type="ARBA" id="ARBA00022692"/>
    </source>
</evidence>
<sequence>MDRKRNRKKRSGDGAGEPSAIIVPDLTDEKNSDKRKRSRRTPEHQRGVAPLALAVTLALTGGPAMADELWFPPGLLGGAKTVADLSQFQRGGQMPGRYQVDIVVNDTVVATRTLTFVPLPEKDIPPGITDNTGLMTCLGPDELKEVGLRPEILAPLTGQPDEQPEASALSDQQCLNVATLVPQATTRFDFQRMRLELSIPQAALLARPRGWIPPEQWDEGINAALLNYNLSGSDNRGRYGNSRSNYLRLSGGLNLGAWRFRDDMTWSSYRSRYSSESRWQHGSAWAERAIIPWRSRLTLGDATTDGDIFDSVGFRGVRLMTDDSMYPDSQRGYAPVIRGTAVGNARVTVRQNGYEMYRMNVAPGPFVIDDMYPMYAGGDLEVTVTEADGSRKTFTVPYSSVPLLLREGRVTYSVTAGRLRSNSDRYETPAFVQPTLVWGLPYNITAYGGLQLAERYRAGTLGAGLNMGRWGAISADATHADSELTDGSRHQGQSVRFLYGRSLNDLGTTFQLAGYRYSTQGFHTLDETALKGMSGWLYDPKEVDADGRPARRPVTDYFNLYDNKRQRIQVNISQRLGDIGALYLTGSRQTYWNRRGSSESLQAGFSGMVGTVNYSVSFNQTRNTGLSQTDRSLYLTLSVPLERWLPSGSSPVYATLSGGRDGRGNVTQQLGLSGSALERGNLSWNVSQGHSRDGGNSSSASLYYQGGYGNGNLGYSHSGSYTQTSYGVSGGMLLHRNGLTLGQPLGDTSVLVAAPGAANVPVGNAGGVQTDWRGYTVMPYATVYRENRVALDTTKLDDRTEIDNAVSRVVPTRGAIVRAEFKARTGLRALITLTHNGKPLPFGTTVTSGDNGSIVGDEGQVFLSGLSPQGTLKAKWGAGADQQCTVRYRLPAQKEHLIQVSQICQS</sequence>
<organism evidence="15 16">
    <name type="scientific">Cedecea davisae DSM 4568</name>
    <dbReference type="NCBI Taxonomy" id="566551"/>
    <lineage>
        <taxon>Bacteria</taxon>
        <taxon>Pseudomonadati</taxon>
        <taxon>Pseudomonadota</taxon>
        <taxon>Gammaproteobacteria</taxon>
        <taxon>Enterobacterales</taxon>
        <taxon>Enterobacteriaceae</taxon>
        <taxon>Cedecea</taxon>
    </lineage>
</organism>
<keyword evidence="9 10" id="KW-0998">Cell outer membrane</keyword>
<evidence type="ECO:0000256" key="2">
    <source>
        <dbReference type="ARBA" id="ARBA00008064"/>
    </source>
</evidence>
<feature type="domain" description="PapC-like C-terminal" evidence="13">
    <location>
        <begin position="830"/>
        <end position="892"/>
    </location>
</feature>
<feature type="region of interest" description="Disordered" evidence="11">
    <location>
        <begin position="1"/>
        <end position="47"/>
    </location>
</feature>
<dbReference type="Gene3D" id="2.60.40.2070">
    <property type="match status" value="1"/>
</dbReference>
<evidence type="ECO:0000256" key="5">
    <source>
        <dbReference type="ARBA" id="ARBA00022558"/>
    </source>
</evidence>
<keyword evidence="12" id="KW-1133">Transmembrane helix</keyword>
<evidence type="ECO:0000256" key="12">
    <source>
        <dbReference type="SAM" id="Phobius"/>
    </source>
</evidence>
<evidence type="ECO:0000313" key="15">
    <source>
        <dbReference type="EMBL" id="EPF20126.1"/>
    </source>
</evidence>
<dbReference type="InterPro" id="IPR025949">
    <property type="entry name" value="PapC-like_C"/>
</dbReference>
<evidence type="ECO:0000259" key="13">
    <source>
        <dbReference type="Pfam" id="PF13953"/>
    </source>
</evidence>